<dbReference type="EMBL" id="RKHY01000002">
    <property type="protein sequence ID" value="ROS32144.1"/>
    <property type="molecule type" value="Genomic_DNA"/>
</dbReference>
<reference evidence="1 2" key="1">
    <citation type="submission" date="2018-11" db="EMBL/GenBank/DDBJ databases">
        <title>Sequencing the genomes of 1000 actinobacteria strains.</title>
        <authorList>
            <person name="Klenk H.-P."/>
        </authorList>
    </citation>
    <scope>NUCLEOTIDE SEQUENCE [LARGE SCALE GENOMIC DNA]</scope>
    <source>
        <strain evidence="1 2">DSM 44348</strain>
    </source>
</reference>
<organism evidence="1 2">
    <name type="scientific">Amycolatopsis thermoflava</name>
    <dbReference type="NCBI Taxonomy" id="84480"/>
    <lineage>
        <taxon>Bacteria</taxon>
        <taxon>Bacillati</taxon>
        <taxon>Actinomycetota</taxon>
        <taxon>Actinomycetes</taxon>
        <taxon>Pseudonocardiales</taxon>
        <taxon>Pseudonocardiaceae</taxon>
        <taxon>Amycolatopsis</taxon>
        <taxon>Amycolatopsis methanolica group</taxon>
    </lineage>
</organism>
<evidence type="ECO:0000313" key="1">
    <source>
        <dbReference type="EMBL" id="ROS32144.1"/>
    </source>
</evidence>
<accession>A0A3N2G687</accession>
<name>A0A3N2G687_9PSEU</name>
<sequence>MAALVRSYLAGSWHTPADEGKPLLDAATGEEEAMGKYLSGCIDEFHAHRRHDSDDVHEHA</sequence>
<dbReference type="AlphaFoldDB" id="A0A3N2G687"/>
<evidence type="ECO:0000313" key="2">
    <source>
        <dbReference type="Proteomes" id="UP000274843"/>
    </source>
</evidence>
<protein>
    <submittedName>
        <fullName evidence="1">Uncharacterized protein</fullName>
    </submittedName>
</protein>
<gene>
    <name evidence="1" type="ORF">EDD35_7901</name>
</gene>
<proteinExistence type="predicted"/>
<keyword evidence="2" id="KW-1185">Reference proteome</keyword>
<dbReference type="Proteomes" id="UP000274843">
    <property type="component" value="Unassembled WGS sequence"/>
</dbReference>
<comment type="caution">
    <text evidence="1">The sequence shown here is derived from an EMBL/GenBank/DDBJ whole genome shotgun (WGS) entry which is preliminary data.</text>
</comment>